<dbReference type="InterPro" id="IPR029060">
    <property type="entry name" value="PIN-like_dom_sf"/>
</dbReference>
<dbReference type="OrthoDB" id="2959108at2759"/>
<name>A0A550BW09_9AGAR</name>
<dbReference type="PANTHER" id="PTHR11081:SF75">
    <property type="entry name" value="ENDONUCLEASE, PUTATIVE (AFU_ORTHOLOGUE AFUA_3G13260)-RELATED"/>
    <property type="match status" value="1"/>
</dbReference>
<feature type="non-terminal residue" evidence="2">
    <location>
        <position position="1"/>
    </location>
</feature>
<protein>
    <submittedName>
        <fullName evidence="2">PIN domain-like protein</fullName>
    </submittedName>
</protein>
<reference evidence="2 3" key="1">
    <citation type="journal article" date="2019" name="New Phytol.">
        <title>Comparative genomics reveals unique wood-decay strategies and fruiting body development in the Schizophyllaceae.</title>
        <authorList>
            <person name="Almasi E."/>
            <person name="Sahu N."/>
            <person name="Krizsan K."/>
            <person name="Balint B."/>
            <person name="Kovacs G.M."/>
            <person name="Kiss B."/>
            <person name="Cseklye J."/>
            <person name="Drula E."/>
            <person name="Henrissat B."/>
            <person name="Nagy I."/>
            <person name="Chovatia M."/>
            <person name="Adam C."/>
            <person name="LaButti K."/>
            <person name="Lipzen A."/>
            <person name="Riley R."/>
            <person name="Grigoriev I.V."/>
            <person name="Nagy L.G."/>
        </authorList>
    </citation>
    <scope>NUCLEOTIDE SEQUENCE [LARGE SCALE GENOMIC DNA]</scope>
    <source>
        <strain evidence="2 3">NL-1724</strain>
    </source>
</reference>
<sequence length="287" mass="31690">QIVKPAEITRSYAELCIREGPLGRPSSQRDLTIGVDASGFMYTIQAAVHASGSSSQWATNADLAALYHFLTRSLCLPVNLAFIWDGQDKPAIKRGTRVIKHEHWLTPACQEMIEDFGYRSYQARGDAEAEICNLQRRGAIDIVWSADSDVWPFGATHVIRRTVPRLPAHVQLYSAREIERKIGVKASGWIVYALVCGGDYDDGLAGVGDGIALGLAKTDLGDRLLAVVRLGKDNFAANIQSWRQALIEELHHNRSCKLSPRCAARARTVPVLAHFPKKEVVWAYCAP</sequence>
<dbReference type="Gene3D" id="3.40.50.1010">
    <property type="entry name" value="5'-nuclease"/>
    <property type="match status" value="2"/>
</dbReference>
<dbReference type="AlphaFoldDB" id="A0A550BW09"/>
<dbReference type="PANTHER" id="PTHR11081">
    <property type="entry name" value="FLAP ENDONUCLEASE FAMILY MEMBER"/>
    <property type="match status" value="1"/>
</dbReference>
<comment type="caution">
    <text evidence="2">The sequence shown here is derived from an EMBL/GenBank/DDBJ whole genome shotgun (WGS) entry which is preliminary data.</text>
</comment>
<feature type="domain" description="XPG-I" evidence="1">
    <location>
        <begin position="114"/>
        <end position="184"/>
    </location>
</feature>
<feature type="non-terminal residue" evidence="2">
    <location>
        <position position="287"/>
    </location>
</feature>
<dbReference type="SMART" id="SM00484">
    <property type="entry name" value="XPGI"/>
    <property type="match status" value="1"/>
</dbReference>
<accession>A0A550BW09</accession>
<dbReference type="Proteomes" id="UP000320762">
    <property type="component" value="Unassembled WGS sequence"/>
</dbReference>
<evidence type="ECO:0000313" key="2">
    <source>
        <dbReference type="EMBL" id="TRM56739.1"/>
    </source>
</evidence>
<gene>
    <name evidence="2" type="ORF">BD626DRAFT_380675</name>
</gene>
<organism evidence="2 3">
    <name type="scientific">Schizophyllum amplum</name>
    <dbReference type="NCBI Taxonomy" id="97359"/>
    <lineage>
        <taxon>Eukaryota</taxon>
        <taxon>Fungi</taxon>
        <taxon>Dikarya</taxon>
        <taxon>Basidiomycota</taxon>
        <taxon>Agaricomycotina</taxon>
        <taxon>Agaricomycetes</taxon>
        <taxon>Agaricomycetidae</taxon>
        <taxon>Agaricales</taxon>
        <taxon>Schizophyllaceae</taxon>
        <taxon>Schizophyllum</taxon>
    </lineage>
</organism>
<dbReference type="PRINTS" id="PR00853">
    <property type="entry name" value="XPGRADSUPER"/>
</dbReference>
<dbReference type="STRING" id="97359.A0A550BW09"/>
<keyword evidence="3" id="KW-1185">Reference proteome</keyword>
<dbReference type="GO" id="GO:0006974">
    <property type="term" value="P:DNA damage response"/>
    <property type="evidence" value="ECO:0007669"/>
    <property type="project" value="UniProtKB-ARBA"/>
</dbReference>
<dbReference type="GO" id="GO:0017108">
    <property type="term" value="F:5'-flap endonuclease activity"/>
    <property type="evidence" value="ECO:0007669"/>
    <property type="project" value="TreeGrafter"/>
</dbReference>
<dbReference type="InterPro" id="IPR006084">
    <property type="entry name" value="XPG/Rad2"/>
</dbReference>
<dbReference type="SUPFAM" id="SSF88723">
    <property type="entry name" value="PIN domain-like"/>
    <property type="match status" value="1"/>
</dbReference>
<proteinExistence type="predicted"/>
<evidence type="ECO:0000259" key="1">
    <source>
        <dbReference type="SMART" id="SM00484"/>
    </source>
</evidence>
<dbReference type="InterPro" id="IPR006086">
    <property type="entry name" value="XPG-I_dom"/>
</dbReference>
<dbReference type="EMBL" id="VDMD01000060">
    <property type="protein sequence ID" value="TRM56739.1"/>
    <property type="molecule type" value="Genomic_DNA"/>
</dbReference>
<dbReference type="Pfam" id="PF00867">
    <property type="entry name" value="XPG_I"/>
    <property type="match status" value="1"/>
</dbReference>
<dbReference type="CDD" id="cd09870">
    <property type="entry name" value="PIN_YEN1"/>
    <property type="match status" value="1"/>
</dbReference>
<evidence type="ECO:0000313" key="3">
    <source>
        <dbReference type="Proteomes" id="UP000320762"/>
    </source>
</evidence>